<dbReference type="Gene3D" id="1.25.40.750">
    <property type="entry name" value="Domain of unknown function DUF5071"/>
    <property type="match status" value="1"/>
</dbReference>
<dbReference type="Pfam" id="PF16804">
    <property type="entry name" value="DUF5071"/>
    <property type="match status" value="1"/>
</dbReference>
<reference evidence="2 3" key="1">
    <citation type="submission" date="2014-06" db="EMBL/GenBank/DDBJ databases">
        <title>Draft genome sequence of Paenibacillus sp. MSt1.</title>
        <authorList>
            <person name="Aw Y.K."/>
            <person name="Ong K.S."/>
            <person name="Gan H.M."/>
            <person name="Lee S.M."/>
        </authorList>
    </citation>
    <scope>NUCLEOTIDE SEQUENCE [LARGE SCALE GENOMIC DNA]</scope>
    <source>
        <strain evidence="2 3">MSt1</strain>
    </source>
</reference>
<dbReference type="CDD" id="cd11743">
    <property type="entry name" value="Cthe_2751_like"/>
    <property type="match status" value="1"/>
</dbReference>
<dbReference type="EMBL" id="JNVM01000062">
    <property type="protein sequence ID" value="KEQ21780.1"/>
    <property type="molecule type" value="Genomic_DNA"/>
</dbReference>
<dbReference type="OrthoDB" id="1846249at2"/>
<dbReference type="InterPro" id="IPR038692">
    <property type="entry name" value="Cthe_2751_sf"/>
</dbReference>
<dbReference type="Proteomes" id="UP000028123">
    <property type="component" value="Unassembled WGS sequence"/>
</dbReference>
<name>A0A081NTK7_9BACL</name>
<evidence type="ECO:0000259" key="1">
    <source>
        <dbReference type="Pfam" id="PF16804"/>
    </source>
</evidence>
<organism evidence="2 3">
    <name type="scientific">Paenibacillus tyrfis</name>
    <dbReference type="NCBI Taxonomy" id="1501230"/>
    <lineage>
        <taxon>Bacteria</taxon>
        <taxon>Bacillati</taxon>
        <taxon>Bacillota</taxon>
        <taxon>Bacilli</taxon>
        <taxon>Bacillales</taxon>
        <taxon>Paenibacillaceae</taxon>
        <taxon>Paenibacillus</taxon>
    </lineage>
</organism>
<evidence type="ECO:0000313" key="3">
    <source>
        <dbReference type="Proteomes" id="UP000028123"/>
    </source>
</evidence>
<protein>
    <recommendedName>
        <fullName evidence="1">DUF5071 domain-containing protein</fullName>
    </recommendedName>
</protein>
<comment type="caution">
    <text evidence="2">The sequence shown here is derived from an EMBL/GenBank/DDBJ whole genome shotgun (WGS) entry which is preliminary data.</text>
</comment>
<evidence type="ECO:0000313" key="2">
    <source>
        <dbReference type="EMBL" id="KEQ21780.1"/>
    </source>
</evidence>
<dbReference type="AlphaFoldDB" id="A0A081NTK7"/>
<proteinExistence type="predicted"/>
<dbReference type="InterPro" id="IPR031837">
    <property type="entry name" value="DUF5071"/>
</dbReference>
<dbReference type="eggNOG" id="ENOG503003A">
    <property type="taxonomic scope" value="Bacteria"/>
</dbReference>
<accession>A0A081NTK7</accession>
<dbReference type="RefSeq" id="WP_036693474.1">
    <property type="nucleotide sequence ID" value="NZ_JNVM01000062.1"/>
</dbReference>
<keyword evidence="3" id="KW-1185">Reference proteome</keyword>
<feature type="domain" description="DUF5071" evidence="1">
    <location>
        <begin position="8"/>
        <end position="126"/>
    </location>
</feature>
<gene>
    <name evidence="2" type="ORF">ET33_33605</name>
</gene>
<sequence length="130" mass="15491">MSLEFNTLIPKDKFDFERVNELKKLDAEMIKPIIPQLFEWIQDINWPIAREIAQILIKCNEETLPHIREILLGDDYDWKYFCLAFVVEALPKEIKKELRTDLERLAFNPSQDEVLFEIDDEARNILNRIG</sequence>